<reference evidence="2 3" key="1">
    <citation type="submission" date="2024-09" db="EMBL/GenBank/DDBJ databases">
        <authorList>
            <person name="Sun Q."/>
            <person name="Mori K."/>
        </authorList>
    </citation>
    <scope>NUCLEOTIDE SEQUENCE [LARGE SCALE GENOMIC DNA]</scope>
    <source>
        <strain evidence="2 3">CICC 10874</strain>
    </source>
</reference>
<dbReference type="EMBL" id="JBHLSV010000007">
    <property type="protein sequence ID" value="MFC0673834.1"/>
    <property type="molecule type" value="Genomic_DNA"/>
</dbReference>
<accession>A0ABV6RA27</accession>
<protein>
    <submittedName>
        <fullName evidence="2">Uncharacterized protein</fullName>
    </submittedName>
</protein>
<evidence type="ECO:0000313" key="3">
    <source>
        <dbReference type="Proteomes" id="UP001589793"/>
    </source>
</evidence>
<keyword evidence="1" id="KW-0472">Membrane</keyword>
<feature type="transmembrane region" description="Helical" evidence="1">
    <location>
        <begin position="89"/>
        <end position="108"/>
    </location>
</feature>
<dbReference type="Proteomes" id="UP001589793">
    <property type="component" value="Unassembled WGS sequence"/>
</dbReference>
<dbReference type="RefSeq" id="WP_376979720.1">
    <property type="nucleotide sequence ID" value="NZ_JBHLSV010000007.1"/>
</dbReference>
<proteinExistence type="predicted"/>
<evidence type="ECO:0000313" key="2">
    <source>
        <dbReference type="EMBL" id="MFC0673834.1"/>
    </source>
</evidence>
<keyword evidence="1" id="KW-1133">Transmembrane helix</keyword>
<keyword evidence="1" id="KW-0812">Transmembrane</keyword>
<gene>
    <name evidence="2" type="ORF">ACFFF6_07690</name>
</gene>
<organism evidence="2 3">
    <name type="scientific">Brachybacterium hainanense</name>
    <dbReference type="NCBI Taxonomy" id="1541174"/>
    <lineage>
        <taxon>Bacteria</taxon>
        <taxon>Bacillati</taxon>
        <taxon>Actinomycetota</taxon>
        <taxon>Actinomycetes</taxon>
        <taxon>Micrococcales</taxon>
        <taxon>Dermabacteraceae</taxon>
        <taxon>Brachybacterium</taxon>
    </lineage>
</organism>
<sequence length="125" mass="12818">MRTTASGPTQERNPFGVAAFIAGALAVALSVCGQLLAARRLATDSNNGHPSADQSLVHLIVVAPSLVVAVLAVLLGMFSCHGSRKYRKFAACGIVLGVIAVGLTLTNIPGSAATDYWLEPFPGDG</sequence>
<comment type="caution">
    <text evidence="2">The sequence shown here is derived from an EMBL/GenBank/DDBJ whole genome shotgun (WGS) entry which is preliminary data.</text>
</comment>
<feature type="transmembrane region" description="Helical" evidence="1">
    <location>
        <begin position="56"/>
        <end position="77"/>
    </location>
</feature>
<name>A0ABV6RA27_9MICO</name>
<feature type="transmembrane region" description="Helical" evidence="1">
    <location>
        <begin position="15"/>
        <end position="36"/>
    </location>
</feature>
<keyword evidence="3" id="KW-1185">Reference proteome</keyword>
<evidence type="ECO:0000256" key="1">
    <source>
        <dbReference type="SAM" id="Phobius"/>
    </source>
</evidence>